<name>A0A318EWE1_9FIRM</name>
<evidence type="ECO:0000313" key="3">
    <source>
        <dbReference type="Proteomes" id="UP000247523"/>
    </source>
</evidence>
<comment type="caution">
    <text evidence="2">The sequence shown here is derived from an EMBL/GenBank/DDBJ whole genome shotgun (WGS) entry which is preliminary data.</text>
</comment>
<evidence type="ECO:0000256" key="1">
    <source>
        <dbReference type="SAM" id="Phobius"/>
    </source>
</evidence>
<accession>A0A318EWE1</accession>
<feature type="transmembrane region" description="Helical" evidence="1">
    <location>
        <begin position="546"/>
        <end position="566"/>
    </location>
</feature>
<dbReference type="RefSeq" id="WP_110289926.1">
    <property type="nucleotide sequence ID" value="NZ_QICS01000001.1"/>
</dbReference>
<reference evidence="2 3" key="1">
    <citation type="submission" date="2018-05" db="EMBL/GenBank/DDBJ databases">
        <title>Genomic Encyclopedia of Type Strains, Phase IV (KMG-IV): sequencing the most valuable type-strain genomes for metagenomic binning, comparative biology and taxonomic classification.</title>
        <authorList>
            <person name="Goeker M."/>
        </authorList>
    </citation>
    <scope>NUCLEOTIDE SEQUENCE [LARGE SCALE GENOMIC DNA]</scope>
    <source>
        <strain evidence="2 3">DSM 28816</strain>
    </source>
</reference>
<feature type="transmembrane region" description="Helical" evidence="1">
    <location>
        <begin position="7"/>
        <end position="28"/>
    </location>
</feature>
<sequence>MKKVKYMISILLIISGFLFTGELFIYFLDNFQESYYRANFVFDNLPDENTNPYIVEEFLLVAQETGVDFFIVDSNIVSDYEKYITVYGTENAIKALKNRKILDKEYEGLFTGKTKVRYLNFEKVENIKRFDNFYFIGENSKLENMRAFKKKLINEYGGGFPRVYGSDRSLYTNLFLVWGTIFILLTLLNAYEVIFQKKEVVIQLLLGEDLKIIFLKNIFMDIVVFSLMFLFLPKILINVSNVFFEYRYVITLYLIFILVSILIHASVFHINLKKDFANSKNSKTFLAMNYFLKIITTMLSTLLLAGNISILAEGINYYRQKDFFETNKEYCYYQLNYKIKNSIGKTGDDCCLVMQKFYQQYKSQSLQYIDLTNALECIYPFIVINKNSRDEVLKENPDMKNSLDQAKEDKYYFLIPDAMSENDEELNKAKEVFRFYFVQENSDDIEIIKYKDSLTLMSINYQLHLYRSKLIKNPIILLDNHSKIQEDLDSASRQLYYAYDIMYNIKQDDFDNFIQENQLENQIVVKTNVYELYQYNWKIIKRSVKLISVLSAFLILIQMSLIVFIIKIEYKVNSVEIAIKKVLGYNRLERNRKIFYSSLITMISISVSIILSLIFHIEQGVYLLISSVAIGLFEWIYIQIKISSVERSRIATILKGERL</sequence>
<feature type="transmembrane region" description="Helical" evidence="1">
    <location>
        <begin position="594"/>
        <end position="615"/>
    </location>
</feature>
<proteinExistence type="predicted"/>
<feature type="transmembrane region" description="Helical" evidence="1">
    <location>
        <begin position="290"/>
        <end position="312"/>
    </location>
</feature>
<dbReference type="Proteomes" id="UP000247523">
    <property type="component" value="Unassembled WGS sequence"/>
</dbReference>
<keyword evidence="1" id="KW-1133">Transmembrane helix</keyword>
<feature type="transmembrane region" description="Helical" evidence="1">
    <location>
        <begin position="621"/>
        <end position="640"/>
    </location>
</feature>
<organism evidence="2 3">
    <name type="scientific">Lachnotalea glycerini</name>
    <dbReference type="NCBI Taxonomy" id="1763509"/>
    <lineage>
        <taxon>Bacteria</taxon>
        <taxon>Bacillati</taxon>
        <taxon>Bacillota</taxon>
        <taxon>Clostridia</taxon>
        <taxon>Lachnospirales</taxon>
        <taxon>Lachnospiraceae</taxon>
        <taxon>Lachnotalea</taxon>
    </lineage>
</organism>
<keyword evidence="1" id="KW-0472">Membrane</keyword>
<dbReference type="AlphaFoldDB" id="A0A318EWE1"/>
<feature type="transmembrane region" description="Helical" evidence="1">
    <location>
        <begin position="248"/>
        <end position="270"/>
    </location>
</feature>
<dbReference type="EMBL" id="QICS01000001">
    <property type="protein sequence ID" value="PXV95386.1"/>
    <property type="molecule type" value="Genomic_DNA"/>
</dbReference>
<feature type="transmembrane region" description="Helical" evidence="1">
    <location>
        <begin position="170"/>
        <end position="191"/>
    </location>
</feature>
<gene>
    <name evidence="2" type="ORF">C8E03_10114</name>
</gene>
<evidence type="ECO:0008006" key="4">
    <source>
        <dbReference type="Google" id="ProtNLM"/>
    </source>
</evidence>
<keyword evidence="1" id="KW-0812">Transmembrane</keyword>
<evidence type="ECO:0000313" key="2">
    <source>
        <dbReference type="EMBL" id="PXV95386.1"/>
    </source>
</evidence>
<feature type="transmembrane region" description="Helical" evidence="1">
    <location>
        <begin position="212"/>
        <end position="236"/>
    </location>
</feature>
<protein>
    <recommendedName>
        <fullName evidence="4">DUF1430 domain-containing protein</fullName>
    </recommendedName>
</protein>